<dbReference type="Proteomes" id="UP000054350">
    <property type="component" value="Unassembled WGS sequence"/>
</dbReference>
<keyword evidence="3" id="KW-1185">Reference proteome</keyword>
<reference evidence="3" key="2">
    <citation type="submission" date="2009-11" db="EMBL/GenBank/DDBJ databases">
        <title>The Genome Sequence of Allomyces macrogynus strain ATCC 38327.</title>
        <authorList>
            <consortium name="The Broad Institute Genome Sequencing Platform"/>
            <person name="Russ C."/>
            <person name="Cuomo C."/>
            <person name="Shea T."/>
            <person name="Young S.K."/>
            <person name="Zeng Q."/>
            <person name="Koehrsen M."/>
            <person name="Haas B."/>
            <person name="Borodovsky M."/>
            <person name="Guigo R."/>
            <person name="Alvarado L."/>
            <person name="Berlin A."/>
            <person name="Borenstein D."/>
            <person name="Chen Z."/>
            <person name="Engels R."/>
            <person name="Freedman E."/>
            <person name="Gellesch M."/>
            <person name="Goldberg J."/>
            <person name="Griggs A."/>
            <person name="Gujja S."/>
            <person name="Heiman D."/>
            <person name="Hepburn T."/>
            <person name="Howarth C."/>
            <person name="Jen D."/>
            <person name="Larson L."/>
            <person name="Lewis B."/>
            <person name="Mehta T."/>
            <person name="Park D."/>
            <person name="Pearson M."/>
            <person name="Roberts A."/>
            <person name="Saif S."/>
            <person name="Shenoy N."/>
            <person name="Sisk P."/>
            <person name="Stolte C."/>
            <person name="Sykes S."/>
            <person name="Walk T."/>
            <person name="White J."/>
            <person name="Yandava C."/>
            <person name="Burger G."/>
            <person name="Gray M.W."/>
            <person name="Holland P.W.H."/>
            <person name="King N."/>
            <person name="Lang F.B.F."/>
            <person name="Roger A.J."/>
            <person name="Ruiz-Trillo I."/>
            <person name="Lander E."/>
            <person name="Nusbaum C."/>
        </authorList>
    </citation>
    <scope>NUCLEOTIDE SEQUENCE [LARGE SCALE GENOMIC DNA]</scope>
    <source>
        <strain evidence="3">ATCC 38327</strain>
    </source>
</reference>
<accession>A0A0L0SMS0</accession>
<dbReference type="VEuPathDB" id="FungiDB:AMAG_08776"/>
<gene>
    <name evidence="2" type="ORF">AMAG_08776</name>
</gene>
<evidence type="ECO:0000313" key="2">
    <source>
        <dbReference type="EMBL" id="KNE63680.1"/>
    </source>
</evidence>
<feature type="compositionally biased region" description="Low complexity" evidence="1">
    <location>
        <begin position="57"/>
        <end position="78"/>
    </location>
</feature>
<protein>
    <submittedName>
        <fullName evidence="2">Uncharacterized protein</fullName>
    </submittedName>
</protein>
<name>A0A0L0SMS0_ALLM3</name>
<dbReference type="EMBL" id="GG745342">
    <property type="protein sequence ID" value="KNE63680.1"/>
    <property type="molecule type" value="Genomic_DNA"/>
</dbReference>
<organism evidence="2 3">
    <name type="scientific">Allomyces macrogynus (strain ATCC 38327)</name>
    <name type="common">Allomyces javanicus var. macrogynus</name>
    <dbReference type="NCBI Taxonomy" id="578462"/>
    <lineage>
        <taxon>Eukaryota</taxon>
        <taxon>Fungi</taxon>
        <taxon>Fungi incertae sedis</taxon>
        <taxon>Blastocladiomycota</taxon>
        <taxon>Blastocladiomycetes</taxon>
        <taxon>Blastocladiales</taxon>
        <taxon>Blastocladiaceae</taxon>
        <taxon>Allomyces</taxon>
    </lineage>
</organism>
<evidence type="ECO:0000313" key="3">
    <source>
        <dbReference type="Proteomes" id="UP000054350"/>
    </source>
</evidence>
<feature type="region of interest" description="Disordered" evidence="1">
    <location>
        <begin position="1"/>
        <end position="94"/>
    </location>
</feature>
<proteinExistence type="predicted"/>
<dbReference type="AlphaFoldDB" id="A0A0L0SMS0"/>
<reference evidence="2 3" key="1">
    <citation type="submission" date="2009-11" db="EMBL/GenBank/DDBJ databases">
        <title>Annotation of Allomyces macrogynus ATCC 38327.</title>
        <authorList>
            <consortium name="The Broad Institute Genome Sequencing Platform"/>
            <person name="Russ C."/>
            <person name="Cuomo C."/>
            <person name="Burger G."/>
            <person name="Gray M.W."/>
            <person name="Holland P.W.H."/>
            <person name="King N."/>
            <person name="Lang F.B.F."/>
            <person name="Roger A.J."/>
            <person name="Ruiz-Trillo I."/>
            <person name="Young S.K."/>
            <person name="Zeng Q."/>
            <person name="Gargeya S."/>
            <person name="Fitzgerald M."/>
            <person name="Haas B."/>
            <person name="Abouelleil A."/>
            <person name="Alvarado L."/>
            <person name="Arachchi H.M."/>
            <person name="Berlin A."/>
            <person name="Chapman S.B."/>
            <person name="Gearin G."/>
            <person name="Goldberg J."/>
            <person name="Griggs A."/>
            <person name="Gujja S."/>
            <person name="Hansen M."/>
            <person name="Heiman D."/>
            <person name="Howarth C."/>
            <person name="Larimer J."/>
            <person name="Lui A."/>
            <person name="MacDonald P.J.P."/>
            <person name="McCowen C."/>
            <person name="Montmayeur A."/>
            <person name="Murphy C."/>
            <person name="Neiman D."/>
            <person name="Pearson M."/>
            <person name="Priest M."/>
            <person name="Roberts A."/>
            <person name="Saif S."/>
            <person name="Shea T."/>
            <person name="Sisk P."/>
            <person name="Stolte C."/>
            <person name="Sykes S."/>
            <person name="Wortman J."/>
            <person name="Nusbaum C."/>
            <person name="Birren B."/>
        </authorList>
    </citation>
    <scope>NUCLEOTIDE SEQUENCE [LARGE SCALE GENOMIC DNA]</scope>
    <source>
        <strain evidence="2 3">ATCC 38327</strain>
    </source>
</reference>
<sequence length="161" mass="16708">MSSRSNRHYGGSSSRDHRDRRQHHARAPSPGDSDRDPMDTDAPHVDSYLPAPPPPTRSGRGPRNPRRGGSNSGSSSRAPRNDSGGYGAGPSAAGASWSDLLAAAPHAGGSGGGAAWVNQVVDRDFFNAYGDLFDERVTAAAAAVAGDEATQVATPNDEMLE</sequence>
<feature type="compositionally biased region" description="Basic and acidic residues" evidence="1">
    <location>
        <begin position="32"/>
        <end position="44"/>
    </location>
</feature>
<evidence type="ECO:0000256" key="1">
    <source>
        <dbReference type="SAM" id="MobiDB-lite"/>
    </source>
</evidence>